<proteinExistence type="predicted"/>
<dbReference type="InParanoid" id="A0A0P0X7A7"/>
<feature type="non-terminal residue" evidence="2">
    <location>
        <position position="712"/>
    </location>
</feature>
<feature type="compositionally biased region" description="Basic and acidic residues" evidence="1">
    <location>
        <begin position="30"/>
        <end position="75"/>
    </location>
</feature>
<reference evidence="3" key="1">
    <citation type="journal article" date="2005" name="Nature">
        <title>The map-based sequence of the rice genome.</title>
        <authorList>
            <consortium name="International rice genome sequencing project (IRGSP)"/>
            <person name="Matsumoto T."/>
            <person name="Wu J."/>
            <person name="Kanamori H."/>
            <person name="Katayose Y."/>
            <person name="Fujisawa M."/>
            <person name="Namiki N."/>
            <person name="Mizuno H."/>
            <person name="Yamamoto K."/>
            <person name="Antonio B.A."/>
            <person name="Baba T."/>
            <person name="Sakata K."/>
            <person name="Nagamura Y."/>
            <person name="Aoki H."/>
            <person name="Arikawa K."/>
            <person name="Arita K."/>
            <person name="Bito T."/>
            <person name="Chiden Y."/>
            <person name="Fujitsuka N."/>
            <person name="Fukunaka R."/>
            <person name="Hamada M."/>
            <person name="Harada C."/>
            <person name="Hayashi A."/>
            <person name="Hijishita S."/>
            <person name="Honda M."/>
            <person name="Hosokawa S."/>
            <person name="Ichikawa Y."/>
            <person name="Idonuma A."/>
            <person name="Iijima M."/>
            <person name="Ikeda M."/>
            <person name="Ikeno M."/>
            <person name="Ito K."/>
            <person name="Ito S."/>
            <person name="Ito T."/>
            <person name="Ito Y."/>
            <person name="Ito Y."/>
            <person name="Iwabuchi A."/>
            <person name="Kamiya K."/>
            <person name="Karasawa W."/>
            <person name="Kurita K."/>
            <person name="Katagiri S."/>
            <person name="Kikuta A."/>
            <person name="Kobayashi H."/>
            <person name="Kobayashi N."/>
            <person name="Machita K."/>
            <person name="Maehara T."/>
            <person name="Masukawa M."/>
            <person name="Mizubayashi T."/>
            <person name="Mukai Y."/>
            <person name="Nagasaki H."/>
            <person name="Nagata Y."/>
            <person name="Naito S."/>
            <person name="Nakashima M."/>
            <person name="Nakama Y."/>
            <person name="Nakamichi Y."/>
            <person name="Nakamura M."/>
            <person name="Meguro A."/>
            <person name="Negishi M."/>
            <person name="Ohta I."/>
            <person name="Ohta T."/>
            <person name="Okamoto M."/>
            <person name="Ono N."/>
            <person name="Saji S."/>
            <person name="Sakaguchi M."/>
            <person name="Sakai K."/>
            <person name="Shibata M."/>
            <person name="Shimokawa T."/>
            <person name="Song J."/>
            <person name="Takazaki Y."/>
            <person name="Terasawa K."/>
            <person name="Tsugane M."/>
            <person name="Tsuji K."/>
            <person name="Ueda S."/>
            <person name="Waki K."/>
            <person name="Yamagata H."/>
            <person name="Yamamoto M."/>
            <person name="Yamamoto S."/>
            <person name="Yamane H."/>
            <person name="Yoshiki S."/>
            <person name="Yoshihara R."/>
            <person name="Yukawa K."/>
            <person name="Zhong H."/>
            <person name="Yano M."/>
            <person name="Yuan Q."/>
            <person name="Ouyang S."/>
            <person name="Liu J."/>
            <person name="Jones K.M."/>
            <person name="Gansberger K."/>
            <person name="Moffat K."/>
            <person name="Hill J."/>
            <person name="Bera J."/>
            <person name="Fadrosh D."/>
            <person name="Jin S."/>
            <person name="Johri S."/>
            <person name="Kim M."/>
            <person name="Overton L."/>
            <person name="Reardon M."/>
            <person name="Tsitrin T."/>
            <person name="Vuong H."/>
            <person name="Weaver B."/>
            <person name="Ciecko A."/>
            <person name="Tallon L."/>
            <person name="Jackson J."/>
            <person name="Pai G."/>
            <person name="Aken S.V."/>
            <person name="Utterback T."/>
            <person name="Reidmuller S."/>
            <person name="Feldblyum T."/>
            <person name="Hsiao J."/>
            <person name="Zismann V."/>
            <person name="Iobst S."/>
            <person name="de Vazeille A.R."/>
            <person name="Buell C.R."/>
            <person name="Ying K."/>
            <person name="Li Y."/>
            <person name="Lu T."/>
            <person name="Huang Y."/>
            <person name="Zhao Q."/>
            <person name="Feng Q."/>
            <person name="Zhang L."/>
            <person name="Zhu J."/>
            <person name="Weng Q."/>
            <person name="Mu J."/>
            <person name="Lu Y."/>
            <person name="Fan D."/>
            <person name="Liu Y."/>
            <person name="Guan J."/>
            <person name="Zhang Y."/>
            <person name="Yu S."/>
            <person name="Liu X."/>
            <person name="Zhang Y."/>
            <person name="Hong G."/>
            <person name="Han B."/>
            <person name="Choisne N."/>
            <person name="Demange N."/>
            <person name="Orjeda G."/>
            <person name="Samain S."/>
            <person name="Cattolico L."/>
            <person name="Pelletier E."/>
            <person name="Couloux A."/>
            <person name="Segurens B."/>
            <person name="Wincker P."/>
            <person name="D'Hont A."/>
            <person name="Scarpelli C."/>
            <person name="Weissenbach J."/>
            <person name="Salanoubat M."/>
            <person name="Quetier F."/>
            <person name="Yu Y."/>
            <person name="Kim H.R."/>
            <person name="Rambo T."/>
            <person name="Currie J."/>
            <person name="Collura K."/>
            <person name="Luo M."/>
            <person name="Yang T."/>
            <person name="Ammiraju J.S.S."/>
            <person name="Engler F."/>
            <person name="Soderlund C."/>
            <person name="Wing R.A."/>
            <person name="Palmer L.E."/>
            <person name="de la Bastide M."/>
            <person name="Spiegel L."/>
            <person name="Nascimento L."/>
            <person name="Zutavern T."/>
            <person name="O'Shaughnessy A."/>
            <person name="Dike S."/>
            <person name="Dedhia N."/>
            <person name="Preston R."/>
            <person name="Balija V."/>
            <person name="McCombie W.R."/>
            <person name="Chow T."/>
            <person name="Chen H."/>
            <person name="Chung M."/>
            <person name="Chen C."/>
            <person name="Shaw J."/>
            <person name="Wu H."/>
            <person name="Hsiao K."/>
            <person name="Chao Y."/>
            <person name="Chu M."/>
            <person name="Cheng C."/>
            <person name="Hour A."/>
            <person name="Lee P."/>
            <person name="Lin S."/>
            <person name="Lin Y."/>
            <person name="Liou J."/>
            <person name="Liu S."/>
            <person name="Hsing Y."/>
            <person name="Raghuvanshi S."/>
            <person name="Mohanty A."/>
            <person name="Bharti A.K."/>
            <person name="Gaur A."/>
            <person name="Gupta V."/>
            <person name="Kumar D."/>
            <person name="Ravi V."/>
            <person name="Vij S."/>
            <person name="Kapur A."/>
            <person name="Khurana P."/>
            <person name="Khurana P."/>
            <person name="Khurana J.P."/>
            <person name="Tyagi A.K."/>
            <person name="Gaikwad K."/>
            <person name="Singh A."/>
            <person name="Dalal V."/>
            <person name="Srivastava S."/>
            <person name="Dixit A."/>
            <person name="Pal A.K."/>
            <person name="Ghazi I.A."/>
            <person name="Yadav M."/>
            <person name="Pandit A."/>
            <person name="Bhargava A."/>
            <person name="Sureshbabu K."/>
            <person name="Batra K."/>
            <person name="Sharma T.R."/>
            <person name="Mohapatra T."/>
            <person name="Singh N.K."/>
            <person name="Messing J."/>
            <person name="Nelson A.B."/>
            <person name="Fuks G."/>
            <person name="Kavchok S."/>
            <person name="Keizer G."/>
            <person name="Linton E."/>
            <person name="Llaca V."/>
            <person name="Song R."/>
            <person name="Tanyolac B."/>
            <person name="Young S."/>
            <person name="Ho-Il K."/>
            <person name="Hahn J.H."/>
            <person name="Sangsakoo G."/>
            <person name="Vanavichit A."/>
            <person name="de Mattos Luiz.A.T."/>
            <person name="Zimmer P.D."/>
            <person name="Malone G."/>
            <person name="Dellagostin O."/>
            <person name="de Oliveira A.C."/>
            <person name="Bevan M."/>
            <person name="Bancroft I."/>
            <person name="Minx P."/>
            <person name="Cordum H."/>
            <person name="Wilson R."/>
            <person name="Cheng Z."/>
            <person name="Jin W."/>
            <person name="Jiang J."/>
            <person name="Leong S.A."/>
            <person name="Iwama H."/>
            <person name="Gojobori T."/>
            <person name="Itoh T."/>
            <person name="Niimura Y."/>
            <person name="Fujii Y."/>
            <person name="Habara T."/>
            <person name="Sakai H."/>
            <person name="Sato Y."/>
            <person name="Wilson G."/>
            <person name="Kumar K."/>
            <person name="McCouch S."/>
            <person name="Juretic N."/>
            <person name="Hoen D."/>
            <person name="Wright S."/>
            <person name="Bruskiewich R."/>
            <person name="Bureau T."/>
            <person name="Miyao A."/>
            <person name="Hirochika H."/>
            <person name="Nishikawa T."/>
            <person name="Kadowaki K."/>
            <person name="Sugiura M."/>
            <person name="Burr B."/>
            <person name="Sasaki T."/>
        </authorList>
    </citation>
    <scope>NUCLEOTIDE SEQUENCE [LARGE SCALE GENOMIC DNA]</scope>
    <source>
        <strain evidence="3">cv. Nipponbare</strain>
    </source>
</reference>
<dbReference type="FunCoup" id="A0A0P0X7A7">
    <property type="interactions" value="182"/>
</dbReference>
<dbReference type="AlphaFoldDB" id="A0A0P0X7A7"/>
<dbReference type="Proteomes" id="UP000059680">
    <property type="component" value="Chromosome 7"/>
</dbReference>
<dbReference type="PaxDb" id="39947-A0A0P0X7A7"/>
<feature type="region of interest" description="Disordered" evidence="1">
    <location>
        <begin position="1"/>
        <end position="94"/>
    </location>
</feature>
<evidence type="ECO:0000313" key="3">
    <source>
        <dbReference type="Proteomes" id="UP000059680"/>
    </source>
</evidence>
<evidence type="ECO:0000313" key="2">
    <source>
        <dbReference type="EMBL" id="BAT02054.1"/>
    </source>
</evidence>
<organism evidence="2 3">
    <name type="scientific">Oryza sativa subsp. japonica</name>
    <name type="common">Rice</name>
    <dbReference type="NCBI Taxonomy" id="39947"/>
    <lineage>
        <taxon>Eukaryota</taxon>
        <taxon>Viridiplantae</taxon>
        <taxon>Streptophyta</taxon>
        <taxon>Embryophyta</taxon>
        <taxon>Tracheophyta</taxon>
        <taxon>Spermatophyta</taxon>
        <taxon>Magnoliopsida</taxon>
        <taxon>Liliopsida</taxon>
        <taxon>Poales</taxon>
        <taxon>Poaceae</taxon>
        <taxon>BOP clade</taxon>
        <taxon>Oryzoideae</taxon>
        <taxon>Oryzeae</taxon>
        <taxon>Oryzinae</taxon>
        <taxon>Oryza</taxon>
        <taxon>Oryza sativa</taxon>
    </lineage>
</organism>
<keyword evidence="3" id="KW-1185">Reference proteome</keyword>
<dbReference type="EMBL" id="AP014963">
    <property type="protein sequence ID" value="BAT02054.1"/>
    <property type="molecule type" value="Genomic_DNA"/>
</dbReference>
<sequence>MDGDEPRRDRRARGHEQREERARPLAPPPHDPERERVEQHQDPHVEHQPRRRAGDLRRRPPPDDRLPRRRADGSHVHRHHHHRRRQQRRPVHVVQLREPLPRAAGQLLRRQLEPHALQSEEPLEHDVQHRRQVHPRGADHVELLVAPPVEQGEPRPLDLDQADHLDHGDDGDEVGDVRRERLLDVELAVVGEPDHREEVVDDHEQRRDRVRRHVGVRDALHGAQPAAGEERAVAGEEHLERAARPPQDLVEALREVDRRRAAERVGLHGAVHGPPPLPVQPEAGHHVLRRDVVHPPDAVAPFRPVLVRARHHLLHLRHGRRLVERRRRRRRDGPFLARRRRYRVDERHRVSIPAGAAQRLGVVVLRPPPRRVGAVERDAAEHAAGADVGRALDAVEAEQRGVEEDAVVVAVPVGRVDVVEALRELDECGVVAVAAVEHEAQGGAERLGVVDVVVAVEVEDEGRVRQQRGYAQLRVHGAGLLLVVVSRPLLPGDVDQYREAHVDGAEVQRVAGARRHAELRLFTRMAQHYLNDSGVLSFFVILCWLGPCPWPRGPICHQSGLRAFGVCIANTRFRSLRNVSEQRIEPRLELLVLPAHEPAVAEELLRQRRPGVRRRLRREVALGRPRLDAVLPAERDPQRGEPRRLDQPLVVGQRRAVVGEVGGVPVGGVVGGEDGQDGVHGVEHRLVDGVDGVDEHVDAGEAAVVEAPPEEG</sequence>
<dbReference type="OMA" id="CIANTRF"/>
<feature type="compositionally biased region" description="Basic and acidic residues" evidence="1">
    <location>
        <begin position="1"/>
        <end position="23"/>
    </location>
</feature>
<name>A0A0P0X7A7_ORYSJ</name>
<feature type="compositionally biased region" description="Basic residues" evidence="1">
    <location>
        <begin position="76"/>
        <end position="91"/>
    </location>
</feature>
<gene>
    <name evidence="2" type="ordered locus">Os07g0551650</name>
    <name evidence="2" type="ORF">OSNPB_070551650</name>
</gene>
<reference evidence="2 3" key="2">
    <citation type="journal article" date="2013" name="Plant Cell Physiol.">
        <title>Rice Annotation Project Database (RAP-DB): an integrative and interactive database for rice genomics.</title>
        <authorList>
            <person name="Sakai H."/>
            <person name="Lee S.S."/>
            <person name="Tanaka T."/>
            <person name="Numa H."/>
            <person name="Kim J."/>
            <person name="Kawahara Y."/>
            <person name="Wakimoto H."/>
            <person name="Yang C.C."/>
            <person name="Iwamoto M."/>
            <person name="Abe T."/>
            <person name="Yamada Y."/>
            <person name="Muto A."/>
            <person name="Inokuchi H."/>
            <person name="Ikemura T."/>
            <person name="Matsumoto T."/>
            <person name="Sasaki T."/>
            <person name="Itoh T."/>
        </authorList>
    </citation>
    <scope>NUCLEOTIDE SEQUENCE [LARGE SCALE GENOMIC DNA]</scope>
    <source>
        <strain evidence="3">cv. Nipponbare</strain>
    </source>
</reference>
<protein>
    <submittedName>
        <fullName evidence="2">Os07g0551650 protein</fullName>
    </submittedName>
</protein>
<evidence type="ECO:0000256" key="1">
    <source>
        <dbReference type="SAM" id="MobiDB-lite"/>
    </source>
</evidence>
<dbReference type="Gramene" id="Os07t0551650-01">
    <property type="protein sequence ID" value="Os07t0551650-01"/>
    <property type="gene ID" value="Os07g0551650"/>
</dbReference>
<accession>A0A0P0X7A7</accession>
<reference evidence="2 3" key="3">
    <citation type="journal article" date="2013" name="Rice">
        <title>Improvement of the Oryza sativa Nipponbare reference genome using next generation sequence and optical map data.</title>
        <authorList>
            <person name="Kawahara Y."/>
            <person name="de la Bastide M."/>
            <person name="Hamilton J.P."/>
            <person name="Kanamori H."/>
            <person name="McCombie W.R."/>
            <person name="Ouyang S."/>
            <person name="Schwartz D.C."/>
            <person name="Tanaka T."/>
            <person name="Wu J."/>
            <person name="Zhou S."/>
            <person name="Childs K.L."/>
            <person name="Davidson R.M."/>
            <person name="Lin H."/>
            <person name="Quesada-Ocampo L."/>
            <person name="Vaillancourt B."/>
            <person name="Sakai H."/>
            <person name="Lee S.S."/>
            <person name="Kim J."/>
            <person name="Numa H."/>
            <person name="Itoh T."/>
            <person name="Buell C.R."/>
            <person name="Matsumoto T."/>
        </authorList>
    </citation>
    <scope>NUCLEOTIDE SEQUENCE [LARGE SCALE GENOMIC DNA]</scope>
    <source>
        <strain evidence="3">cv. Nipponbare</strain>
    </source>
</reference>